<evidence type="ECO:0000313" key="1">
    <source>
        <dbReference type="EMBL" id="BAU28872.1"/>
    </source>
</evidence>
<dbReference type="InterPro" id="IPR002818">
    <property type="entry name" value="DJ-1/PfpI"/>
</dbReference>
<proteinExistence type="predicted"/>
<dbReference type="EC" id="4.2.1.103" evidence="1"/>
<accession>A0A0U4WK24</accession>
<dbReference type="PANTHER" id="PTHR43130:SF2">
    <property type="entry name" value="DJ-1_PFPI DOMAIN-CONTAINING PROTEIN"/>
    <property type="match status" value="1"/>
</dbReference>
<sequence>MKIAFILFEQVTSLDFVGFYDGITRLKTMGFIEDLSWDLCAFSEQVNDDRGITYNVHNVRPDLSAYDLIFIPGGMGTRTLIHVPEFIDWIKTAKEVPYKVSVCTGSLLLGAAGFLEGKKATTHPSASALLSLYTEQIKNERIVRDGNIITGGGVATSVDLGLYICELFAGKEAVMRIQKQMDYPYYSVGVVTP</sequence>
<dbReference type="RefSeq" id="WP_096466568.1">
    <property type="nucleotide sequence ID" value="NZ_AP017312.1"/>
</dbReference>
<dbReference type="Proteomes" id="UP000217696">
    <property type="component" value="Chromosome"/>
</dbReference>
<dbReference type="InterPro" id="IPR052158">
    <property type="entry name" value="INH-QAR"/>
</dbReference>
<dbReference type="PANTHER" id="PTHR43130">
    <property type="entry name" value="ARAC-FAMILY TRANSCRIPTIONAL REGULATOR"/>
    <property type="match status" value="1"/>
</dbReference>
<gene>
    <name evidence="1" type="primary">inhA_2</name>
    <name evidence="1" type="ORF">CB4_03049</name>
</gene>
<dbReference type="SUPFAM" id="SSF52317">
    <property type="entry name" value="Class I glutamine amidotransferase-like"/>
    <property type="match status" value="1"/>
</dbReference>
<dbReference type="CDD" id="cd03139">
    <property type="entry name" value="GATase1_PfpI_2"/>
    <property type="match status" value="1"/>
</dbReference>
<dbReference type="KEGG" id="asoc:CB4_03049"/>
<dbReference type="Pfam" id="PF01965">
    <property type="entry name" value="DJ-1_PfpI"/>
    <property type="match status" value="1"/>
</dbReference>
<reference evidence="1 2" key="1">
    <citation type="submission" date="2015-12" db="EMBL/GenBank/DDBJ databases">
        <title>Genome sequence of Aneurinibacillus soli.</title>
        <authorList>
            <person name="Lee J.S."/>
            <person name="Lee K.C."/>
            <person name="Kim K.K."/>
            <person name="Lee B.W."/>
        </authorList>
    </citation>
    <scope>NUCLEOTIDE SEQUENCE [LARGE SCALE GENOMIC DNA]</scope>
    <source>
        <strain evidence="1 2">CB4</strain>
    </source>
</reference>
<protein>
    <submittedName>
        <fullName evidence="1">Isonitrile hydratase</fullName>
        <ecNumber evidence="1">4.2.1.103</ecNumber>
    </submittedName>
</protein>
<name>A0A0U4WK24_9BACL</name>
<dbReference type="GO" id="GO:0050549">
    <property type="term" value="F:cyclohexyl-isocyanide hydratase activity"/>
    <property type="evidence" value="ECO:0007669"/>
    <property type="project" value="UniProtKB-EC"/>
</dbReference>
<dbReference type="InterPro" id="IPR029062">
    <property type="entry name" value="Class_I_gatase-like"/>
</dbReference>
<evidence type="ECO:0000313" key="2">
    <source>
        <dbReference type="Proteomes" id="UP000217696"/>
    </source>
</evidence>
<dbReference type="OrthoDB" id="9803764at2"/>
<dbReference type="GO" id="GO:0006355">
    <property type="term" value="P:regulation of DNA-templated transcription"/>
    <property type="evidence" value="ECO:0007669"/>
    <property type="project" value="TreeGrafter"/>
</dbReference>
<keyword evidence="2" id="KW-1185">Reference proteome</keyword>
<organism evidence="1 2">
    <name type="scientific">Aneurinibacillus soli</name>
    <dbReference type="NCBI Taxonomy" id="1500254"/>
    <lineage>
        <taxon>Bacteria</taxon>
        <taxon>Bacillati</taxon>
        <taxon>Bacillota</taxon>
        <taxon>Bacilli</taxon>
        <taxon>Bacillales</taxon>
        <taxon>Paenibacillaceae</taxon>
        <taxon>Aneurinibacillus group</taxon>
        <taxon>Aneurinibacillus</taxon>
    </lineage>
</organism>
<keyword evidence="1" id="KW-0456">Lyase</keyword>
<dbReference type="EMBL" id="AP017312">
    <property type="protein sequence ID" value="BAU28872.1"/>
    <property type="molecule type" value="Genomic_DNA"/>
</dbReference>
<dbReference type="Gene3D" id="3.40.50.880">
    <property type="match status" value="1"/>
</dbReference>
<dbReference type="AlphaFoldDB" id="A0A0U4WK24"/>